<dbReference type="RefSeq" id="WP_146582904.1">
    <property type="nucleotide sequence ID" value="NZ_SJPM01000043.1"/>
</dbReference>
<keyword evidence="1" id="KW-0808">Transferase</keyword>
<proteinExistence type="predicted"/>
<dbReference type="InterPro" id="IPR027555">
    <property type="entry name" value="Mo5U34_MeTrfas-like"/>
</dbReference>
<dbReference type="Proteomes" id="UP000316213">
    <property type="component" value="Unassembled WGS sequence"/>
</dbReference>
<dbReference type="GO" id="GO:0032259">
    <property type="term" value="P:methylation"/>
    <property type="evidence" value="ECO:0007669"/>
    <property type="project" value="UniProtKB-KW"/>
</dbReference>
<name>A0A5C5ZFI8_9BACT</name>
<keyword evidence="1" id="KW-0489">Methyltransferase</keyword>
<keyword evidence="2" id="KW-1185">Reference proteome</keyword>
<sequence length="270" mass="30744">MLKCLEFFFRRPDEQVETNATLRLEIPVVESLSSEDLQLLNKILPWNCFVCDSQGRRFGSAFSSDKRNAAQAVPDPRIVEFDRRYKLKGQRVLEVGCFEGIHTVALARAGALVTAVDSRIEHVCKTLVRCGLFHVPVTAHVWDVEQPPPPTLNLDHHFLCHIGVLYHLVDPVSHLMRLLPTVQHGVMLDTHVAPEKADLMSYDVEGKSYSYFQFTESGRKAPFAGMYDHAKWLATEQLLDIFYVNGFDADIMEDRDERNGPRVLIHATRN</sequence>
<evidence type="ECO:0000313" key="1">
    <source>
        <dbReference type="EMBL" id="TWT86092.1"/>
    </source>
</evidence>
<reference evidence="1 2" key="1">
    <citation type="submission" date="2019-02" db="EMBL/GenBank/DDBJ databases">
        <title>Deep-cultivation of Planctomycetes and their phenomic and genomic characterization uncovers novel biology.</title>
        <authorList>
            <person name="Wiegand S."/>
            <person name="Jogler M."/>
            <person name="Boedeker C."/>
            <person name="Pinto D."/>
            <person name="Vollmers J."/>
            <person name="Rivas-Marin E."/>
            <person name="Kohn T."/>
            <person name="Peeters S.H."/>
            <person name="Heuer A."/>
            <person name="Rast P."/>
            <person name="Oberbeckmann S."/>
            <person name="Bunk B."/>
            <person name="Jeske O."/>
            <person name="Meyerdierks A."/>
            <person name="Storesund J.E."/>
            <person name="Kallscheuer N."/>
            <person name="Luecker S."/>
            <person name="Lage O.M."/>
            <person name="Pohl T."/>
            <person name="Merkel B.J."/>
            <person name="Hornburger P."/>
            <person name="Mueller R.-W."/>
            <person name="Bruemmer F."/>
            <person name="Labrenz M."/>
            <person name="Spormann A.M."/>
            <person name="Op Den Camp H."/>
            <person name="Overmann J."/>
            <person name="Amann R."/>
            <person name="Jetten M.S.M."/>
            <person name="Mascher T."/>
            <person name="Medema M.H."/>
            <person name="Devos D.P."/>
            <person name="Kaster A.-K."/>
            <person name="Ovreas L."/>
            <person name="Rohde M."/>
            <person name="Galperin M.Y."/>
            <person name="Jogler C."/>
        </authorList>
    </citation>
    <scope>NUCLEOTIDE SEQUENCE [LARGE SCALE GENOMIC DNA]</scope>
    <source>
        <strain evidence="1 2">Pla100</strain>
    </source>
</reference>
<dbReference type="EMBL" id="SJPM01000043">
    <property type="protein sequence ID" value="TWT86092.1"/>
    <property type="molecule type" value="Genomic_DNA"/>
</dbReference>
<dbReference type="SUPFAM" id="SSF53335">
    <property type="entry name" value="S-adenosyl-L-methionine-dependent methyltransferases"/>
    <property type="match status" value="1"/>
</dbReference>
<dbReference type="Gene3D" id="3.40.50.150">
    <property type="entry name" value="Vaccinia Virus protein VP39"/>
    <property type="match status" value="1"/>
</dbReference>
<dbReference type="OrthoDB" id="273986at2"/>
<dbReference type="AlphaFoldDB" id="A0A5C5ZFI8"/>
<dbReference type="InterPro" id="IPR029063">
    <property type="entry name" value="SAM-dependent_MTases_sf"/>
</dbReference>
<evidence type="ECO:0000313" key="2">
    <source>
        <dbReference type="Proteomes" id="UP000316213"/>
    </source>
</evidence>
<dbReference type="Pfam" id="PF08003">
    <property type="entry name" value="Methyltransf_9"/>
    <property type="match status" value="1"/>
</dbReference>
<protein>
    <submittedName>
        <fullName evidence="1">tRNA (Mo5U34)-methyltransferase</fullName>
    </submittedName>
</protein>
<comment type="caution">
    <text evidence="1">The sequence shown here is derived from an EMBL/GenBank/DDBJ whole genome shotgun (WGS) entry which is preliminary data.</text>
</comment>
<organism evidence="1 2">
    <name type="scientific">Neorhodopirellula pilleata</name>
    <dbReference type="NCBI Taxonomy" id="2714738"/>
    <lineage>
        <taxon>Bacteria</taxon>
        <taxon>Pseudomonadati</taxon>
        <taxon>Planctomycetota</taxon>
        <taxon>Planctomycetia</taxon>
        <taxon>Pirellulales</taxon>
        <taxon>Pirellulaceae</taxon>
        <taxon>Neorhodopirellula</taxon>
    </lineage>
</organism>
<gene>
    <name evidence="1" type="primary">cmoB</name>
    <name evidence="1" type="ORF">Pla100_62170</name>
</gene>
<dbReference type="GO" id="GO:0008168">
    <property type="term" value="F:methyltransferase activity"/>
    <property type="evidence" value="ECO:0007669"/>
    <property type="project" value="UniProtKB-KW"/>
</dbReference>
<accession>A0A5C5ZFI8</accession>